<dbReference type="RefSeq" id="XP_007912049.1">
    <property type="nucleotide sequence ID" value="XM_007913858.1"/>
</dbReference>
<dbReference type="KEGG" id="tmn:UCRPA7_1268"/>
<dbReference type="EMBL" id="KB932846">
    <property type="protein sequence ID" value="EOO03215.1"/>
    <property type="molecule type" value="Genomic_DNA"/>
</dbReference>
<dbReference type="eggNOG" id="ENOG502R7KI">
    <property type="taxonomic scope" value="Eukaryota"/>
</dbReference>
<keyword evidence="2" id="KW-1185">Reference proteome</keyword>
<accession>R8BV68</accession>
<sequence>MLLPHAIIAIDFGTESFKLDLLSNKPHTFAIGETSCRFATDINQLLVDFFGYILKKVQDEIQSTLQNAHSVKWHQAHIDLVLTQPATGNEDSRLKYWSTLKDAIESAGFSAPTHRIIGDLEEPKAAARYVLQQPCDGETGHYQTGDTCILADAGGGTTDVCALYIDDIDTLAISPIGSHAMRGAIIGGMMLNKHLEKELSSYLQNRQHLLQDGITPIEASRVLSWGLDAIEAKIAIGNVMPDPPTSLIHRLLGTRAPMFKANSSNDEGSNQRTQQKDLEFDLSIMAPCMNHQVLGNDQIGSRGIWGLIGSAIDNVSVSGFIRKRLSDERVETEAGPLSFNTQAPDPVNVNHIILTGGFGSSLYVRTAIESAMHRDTRLAPGLQTGEAKYENLRTDRVRVTREPQLCVALGVLDAYRAQLLAEATTSKKAGFSLRRTWLSVLRR</sequence>
<organism evidence="1 2">
    <name type="scientific">Phaeoacremonium minimum (strain UCR-PA7)</name>
    <name type="common">Esca disease fungus</name>
    <name type="synonym">Togninia minima</name>
    <dbReference type="NCBI Taxonomy" id="1286976"/>
    <lineage>
        <taxon>Eukaryota</taxon>
        <taxon>Fungi</taxon>
        <taxon>Dikarya</taxon>
        <taxon>Ascomycota</taxon>
        <taxon>Pezizomycotina</taxon>
        <taxon>Sordariomycetes</taxon>
        <taxon>Sordariomycetidae</taxon>
        <taxon>Togniniales</taxon>
        <taxon>Togniniaceae</taxon>
        <taxon>Phaeoacremonium</taxon>
    </lineage>
</organism>
<dbReference type="Gene3D" id="3.30.420.40">
    <property type="match status" value="2"/>
</dbReference>
<dbReference type="AlphaFoldDB" id="R8BV68"/>
<dbReference type="SUPFAM" id="SSF53067">
    <property type="entry name" value="Actin-like ATPase domain"/>
    <property type="match status" value="1"/>
</dbReference>
<dbReference type="PANTHER" id="PTHR42749">
    <property type="entry name" value="CELL SHAPE-DETERMINING PROTEIN MREB"/>
    <property type="match status" value="1"/>
</dbReference>
<name>R8BV68_PHAM7</name>
<protein>
    <submittedName>
        <fullName evidence="1">Putative hsp70 protein</fullName>
    </submittedName>
</protein>
<reference evidence="2" key="1">
    <citation type="journal article" date="2013" name="Genome Announc.">
        <title>Draft genome sequence of the ascomycete Phaeoacremonium aleophilum strain UCR-PA7, a causal agent of the esca disease complex in grapevines.</title>
        <authorList>
            <person name="Blanco-Ulate B."/>
            <person name="Rolshausen P."/>
            <person name="Cantu D."/>
        </authorList>
    </citation>
    <scope>NUCLEOTIDE SEQUENCE [LARGE SCALE GENOMIC DNA]</scope>
    <source>
        <strain evidence="2">UCR-PA7</strain>
    </source>
</reference>
<dbReference type="InterPro" id="IPR043129">
    <property type="entry name" value="ATPase_NBD"/>
</dbReference>
<evidence type="ECO:0000313" key="1">
    <source>
        <dbReference type="EMBL" id="EOO03215.1"/>
    </source>
</evidence>
<dbReference type="GeneID" id="19321400"/>
<dbReference type="PANTHER" id="PTHR42749:SF1">
    <property type="entry name" value="CELL SHAPE-DETERMINING PROTEIN MREB"/>
    <property type="match status" value="1"/>
</dbReference>
<dbReference type="Proteomes" id="UP000014074">
    <property type="component" value="Unassembled WGS sequence"/>
</dbReference>
<dbReference type="CDD" id="cd10170">
    <property type="entry name" value="ASKHA_NBD_HSP70"/>
    <property type="match status" value="1"/>
</dbReference>
<dbReference type="Gene3D" id="3.90.640.10">
    <property type="entry name" value="Actin, Chain A, domain 4"/>
    <property type="match status" value="1"/>
</dbReference>
<evidence type="ECO:0000313" key="2">
    <source>
        <dbReference type="Proteomes" id="UP000014074"/>
    </source>
</evidence>
<dbReference type="OrthoDB" id="2394218at2759"/>
<gene>
    <name evidence="1" type="ORF">UCRPA7_1268</name>
</gene>
<proteinExistence type="predicted"/>
<dbReference type="HOGENOM" id="CLU_594722_0_0_1"/>